<dbReference type="FunFam" id="3.30.420.10:FF:000045">
    <property type="entry name" value="3'-5' exonuclease DinG"/>
    <property type="match status" value="1"/>
</dbReference>
<evidence type="ECO:0000256" key="9">
    <source>
        <dbReference type="ARBA" id="ARBA00023236"/>
    </source>
</evidence>
<dbReference type="GO" id="GO:0003887">
    <property type="term" value="F:DNA-directed DNA polymerase activity"/>
    <property type="evidence" value="ECO:0007669"/>
    <property type="project" value="UniProtKB-EC"/>
</dbReference>
<evidence type="ECO:0000256" key="14">
    <source>
        <dbReference type="ARBA" id="ARBA00042732"/>
    </source>
</evidence>
<dbReference type="InterPro" id="IPR035901">
    <property type="entry name" value="GIY-YIG_endonuc_sf"/>
</dbReference>
<dbReference type="CDD" id="cd10434">
    <property type="entry name" value="GIY-YIG_UvrC_Cho"/>
    <property type="match status" value="1"/>
</dbReference>
<dbReference type="Proteomes" id="UP000256334">
    <property type="component" value="Unassembled WGS sequence"/>
</dbReference>
<keyword evidence="5" id="KW-0378">Hydrolase</keyword>
<dbReference type="RefSeq" id="WP_115853118.1">
    <property type="nucleotide sequence ID" value="NZ_QRDJ01000006.1"/>
</dbReference>
<dbReference type="SUPFAM" id="SSF53098">
    <property type="entry name" value="Ribonuclease H-like"/>
    <property type="match status" value="1"/>
</dbReference>
<keyword evidence="8" id="KW-0234">DNA repair</keyword>
<organism evidence="17 18">
    <name type="scientific">Kushneria indalinina DSM 14324</name>
    <dbReference type="NCBI Taxonomy" id="1122140"/>
    <lineage>
        <taxon>Bacteria</taxon>
        <taxon>Pseudomonadati</taxon>
        <taxon>Pseudomonadota</taxon>
        <taxon>Gammaproteobacteria</taxon>
        <taxon>Oceanospirillales</taxon>
        <taxon>Halomonadaceae</taxon>
        <taxon>Kushneria</taxon>
    </lineage>
</organism>
<dbReference type="InterPro" id="IPR036397">
    <property type="entry name" value="RNaseH_sf"/>
</dbReference>
<evidence type="ECO:0000313" key="17">
    <source>
        <dbReference type="EMBL" id="REC96187.1"/>
    </source>
</evidence>
<evidence type="ECO:0000259" key="16">
    <source>
        <dbReference type="PROSITE" id="PS50164"/>
    </source>
</evidence>
<reference evidence="17 18" key="1">
    <citation type="submission" date="2018-07" db="EMBL/GenBank/DDBJ databases">
        <title>Genomic Encyclopedia of Type Strains, Phase IV (KMG-IV): sequencing the most valuable type-strain genomes for metagenomic binning, comparative biology and taxonomic classification.</title>
        <authorList>
            <person name="Goeker M."/>
        </authorList>
    </citation>
    <scope>NUCLEOTIDE SEQUENCE [LARGE SCALE GENOMIC DNA]</scope>
    <source>
        <strain evidence="17 18">DSM 14324</strain>
    </source>
</reference>
<dbReference type="InterPro" id="IPR000305">
    <property type="entry name" value="GIY-YIG_endonuc"/>
</dbReference>
<dbReference type="InterPro" id="IPR050066">
    <property type="entry name" value="UvrABC_protein_C"/>
</dbReference>
<dbReference type="GO" id="GO:0009380">
    <property type="term" value="C:excinuclease repair complex"/>
    <property type="evidence" value="ECO:0007669"/>
    <property type="project" value="TreeGrafter"/>
</dbReference>
<dbReference type="InterPro" id="IPR047296">
    <property type="entry name" value="GIY-YIG_UvrC_Cho"/>
</dbReference>
<comment type="function">
    <text evidence="10">DNA polymerase III is a complex, multichain enzyme responsible for most of the replicative synthesis in bacteria. The epsilon subunit contain the editing function and is a proofreading 3'-5' exonuclease.</text>
</comment>
<evidence type="ECO:0000256" key="1">
    <source>
        <dbReference type="ARBA" id="ARBA00012417"/>
    </source>
</evidence>
<gene>
    <name evidence="17" type="ORF">C8D72_0866</name>
</gene>
<evidence type="ECO:0000256" key="6">
    <source>
        <dbReference type="ARBA" id="ARBA00022839"/>
    </source>
</evidence>
<evidence type="ECO:0000256" key="2">
    <source>
        <dbReference type="ARBA" id="ARBA00022722"/>
    </source>
</evidence>
<dbReference type="InterPro" id="IPR013520">
    <property type="entry name" value="Ribonucl_H"/>
</dbReference>
<dbReference type="GO" id="GO:0009432">
    <property type="term" value="P:SOS response"/>
    <property type="evidence" value="ECO:0007669"/>
    <property type="project" value="UniProtKB-KW"/>
</dbReference>
<dbReference type="EC" id="2.7.7.7" evidence="1"/>
<sequence length="487" mass="55393">MPSHLKGQTHPPLADTPLIFIDLETTGTRATRDRITEIAALRVLDGQIVDRFETLVDPGIDIPDRIATLTGIDNALVAGAPGFEEIADTFEQWLGDGWLVAHNARFDNSFLRNEFRRLGREFRRRVVCTLKLSRALDKGSHQHGLDALLERYQLEPHPPRHRALGDAMTLFSVWQYWAAHHRVDHIETLVLDQERRRSLPAQLDPGLLDEVPARPGVYLFYGHNRLPLYVGKSVNLRSRVLSHFNNDHRNDREMKICQQTQHMEWHETAGDLGAQLLEARLIKQLSPIYNRRLRRSAGLHTWYWPADAQAPQLAGQKMLHEDVAGTRYGMFRSRREATQALSSIVEQQRLCPRVMGLERGKGRCFAYQIGRCAGACCGQESLEAHAHRGREALERLRIQHWPWPGRVAFREAASDQDVVYHLVDHWCYLGSVEQLDQAPEATDIAFDADTYRILTRFLADEHEGISVIPLENRDLPSGITGSAAPPT</sequence>
<evidence type="ECO:0000256" key="3">
    <source>
        <dbReference type="ARBA" id="ARBA00022763"/>
    </source>
</evidence>
<dbReference type="Pfam" id="PF00929">
    <property type="entry name" value="RNase_T"/>
    <property type="match status" value="1"/>
</dbReference>
<protein>
    <recommendedName>
        <fullName evidence="12">Excinuclease cho</fullName>
        <ecNumber evidence="1">2.7.7.7</ecNumber>
    </recommendedName>
    <alternativeName>
        <fullName evidence="14">Endonuclease cho</fullName>
    </alternativeName>
    <alternativeName>
        <fullName evidence="13">UvrC homolog protein</fullName>
    </alternativeName>
</protein>
<dbReference type="Pfam" id="PF01541">
    <property type="entry name" value="GIY-YIG"/>
    <property type="match status" value="1"/>
</dbReference>
<keyword evidence="7" id="KW-0267">Excision nuclease</keyword>
<dbReference type="NCBIfam" id="TIGR00573">
    <property type="entry name" value="dnaq"/>
    <property type="match status" value="1"/>
</dbReference>
<keyword evidence="2" id="KW-0540">Nuclease</keyword>
<dbReference type="InterPro" id="IPR006054">
    <property type="entry name" value="DnaQ"/>
</dbReference>
<dbReference type="PANTHER" id="PTHR30562">
    <property type="entry name" value="UVRC/OXIDOREDUCTASE"/>
    <property type="match status" value="1"/>
</dbReference>
<evidence type="ECO:0000256" key="4">
    <source>
        <dbReference type="ARBA" id="ARBA00022769"/>
    </source>
</evidence>
<evidence type="ECO:0000256" key="15">
    <source>
        <dbReference type="ARBA" id="ARBA00049244"/>
    </source>
</evidence>
<proteinExistence type="predicted"/>
<dbReference type="SMART" id="SM00479">
    <property type="entry name" value="EXOIII"/>
    <property type="match status" value="1"/>
</dbReference>
<evidence type="ECO:0000256" key="11">
    <source>
        <dbReference type="ARBA" id="ARBA00026073"/>
    </source>
</evidence>
<dbReference type="PANTHER" id="PTHR30562:SF10">
    <property type="entry name" value="EXCINUCLEASE CHO"/>
    <property type="match status" value="1"/>
</dbReference>
<keyword evidence="4" id="KW-0228">DNA excision</keyword>
<comment type="catalytic activity">
    <reaction evidence="15">
        <text>DNA(n) + a 2'-deoxyribonucleoside 5'-triphosphate = DNA(n+1) + diphosphate</text>
        <dbReference type="Rhea" id="RHEA:22508"/>
        <dbReference type="Rhea" id="RHEA-COMP:17339"/>
        <dbReference type="Rhea" id="RHEA-COMP:17340"/>
        <dbReference type="ChEBI" id="CHEBI:33019"/>
        <dbReference type="ChEBI" id="CHEBI:61560"/>
        <dbReference type="ChEBI" id="CHEBI:173112"/>
        <dbReference type="EC" id="2.7.7.7"/>
    </reaction>
</comment>
<dbReference type="GO" id="GO:0003677">
    <property type="term" value="F:DNA binding"/>
    <property type="evidence" value="ECO:0007669"/>
    <property type="project" value="InterPro"/>
</dbReference>
<dbReference type="AlphaFoldDB" id="A0A3D9DZH0"/>
<feature type="domain" description="GIY-YIG" evidence="16">
    <location>
        <begin position="213"/>
        <end position="291"/>
    </location>
</feature>
<dbReference type="GO" id="GO:0006289">
    <property type="term" value="P:nucleotide-excision repair"/>
    <property type="evidence" value="ECO:0007669"/>
    <property type="project" value="InterPro"/>
</dbReference>
<keyword evidence="6" id="KW-0269">Exonuclease</keyword>
<dbReference type="GO" id="GO:0004527">
    <property type="term" value="F:exonuclease activity"/>
    <property type="evidence" value="ECO:0007669"/>
    <property type="project" value="UniProtKB-KW"/>
</dbReference>
<keyword evidence="9" id="KW-0742">SOS response</keyword>
<dbReference type="EMBL" id="QRDJ01000006">
    <property type="protein sequence ID" value="REC96187.1"/>
    <property type="molecule type" value="Genomic_DNA"/>
</dbReference>
<name>A0A3D9DZH0_9GAMM</name>
<accession>A0A3D9DZH0</accession>
<dbReference type="GO" id="GO:0006260">
    <property type="term" value="P:DNA replication"/>
    <property type="evidence" value="ECO:0007669"/>
    <property type="project" value="InterPro"/>
</dbReference>
<evidence type="ECO:0000256" key="13">
    <source>
        <dbReference type="ARBA" id="ARBA00042138"/>
    </source>
</evidence>
<dbReference type="PROSITE" id="PS50164">
    <property type="entry name" value="GIY_YIG"/>
    <property type="match status" value="1"/>
</dbReference>
<comment type="subunit">
    <text evidence="11">DNA polymerase III contains a core (composed of alpha, epsilon and theta chains) that associates with a tau subunit. This core dimerizes to form the POLIII' complex. PolIII' associates with the gamma complex (composed of gamma, delta, delta', psi and chi chains) and with the beta chain to form the complete DNA polymerase III complex.</text>
</comment>
<dbReference type="Gene3D" id="3.40.1440.10">
    <property type="entry name" value="GIY-YIG endonuclease"/>
    <property type="match status" value="1"/>
</dbReference>
<dbReference type="SUPFAM" id="SSF82771">
    <property type="entry name" value="GIY-YIG endonuclease"/>
    <property type="match status" value="1"/>
</dbReference>
<evidence type="ECO:0000256" key="8">
    <source>
        <dbReference type="ARBA" id="ARBA00023204"/>
    </source>
</evidence>
<evidence type="ECO:0000256" key="7">
    <source>
        <dbReference type="ARBA" id="ARBA00022881"/>
    </source>
</evidence>
<dbReference type="CDD" id="cd06127">
    <property type="entry name" value="DEDDh"/>
    <property type="match status" value="1"/>
</dbReference>
<keyword evidence="3" id="KW-0227">DNA damage</keyword>
<dbReference type="InterPro" id="IPR012337">
    <property type="entry name" value="RNaseH-like_sf"/>
</dbReference>
<comment type="caution">
    <text evidence="17">The sequence shown here is derived from an EMBL/GenBank/DDBJ whole genome shotgun (WGS) entry which is preliminary data.</text>
</comment>
<evidence type="ECO:0000256" key="5">
    <source>
        <dbReference type="ARBA" id="ARBA00022801"/>
    </source>
</evidence>
<evidence type="ECO:0000313" key="18">
    <source>
        <dbReference type="Proteomes" id="UP000256334"/>
    </source>
</evidence>
<evidence type="ECO:0000256" key="10">
    <source>
        <dbReference type="ARBA" id="ARBA00025483"/>
    </source>
</evidence>
<dbReference type="OrthoDB" id="9803913at2"/>
<evidence type="ECO:0000256" key="12">
    <source>
        <dbReference type="ARBA" id="ARBA00040756"/>
    </source>
</evidence>
<dbReference type="Gene3D" id="3.30.420.10">
    <property type="entry name" value="Ribonuclease H-like superfamily/Ribonuclease H"/>
    <property type="match status" value="1"/>
</dbReference>
<dbReference type="SMART" id="SM00465">
    <property type="entry name" value="GIYc"/>
    <property type="match status" value="1"/>
</dbReference>
<keyword evidence="18" id="KW-1185">Reference proteome</keyword>